<accession>A0AAV4TI41</accession>
<protein>
    <submittedName>
        <fullName evidence="1">Uncharacterized protein</fullName>
    </submittedName>
</protein>
<gene>
    <name evidence="1" type="ORF">CDAR_219401</name>
</gene>
<name>A0AAV4TI41_9ARAC</name>
<keyword evidence="2" id="KW-1185">Reference proteome</keyword>
<dbReference type="AlphaFoldDB" id="A0AAV4TI41"/>
<sequence>MTLIHFPTPTFLQRSHVPQILSQNKTVLLNHPLEIRVVFHKTHPGIETTGLNNRMQLRRATSGSNHEYHRDSAEFEIRFPLPSPKRAIENLTAESGMNYSLGDLLLHNIHPRERTR</sequence>
<evidence type="ECO:0000313" key="1">
    <source>
        <dbReference type="EMBL" id="GIY44746.1"/>
    </source>
</evidence>
<organism evidence="1 2">
    <name type="scientific">Caerostris darwini</name>
    <dbReference type="NCBI Taxonomy" id="1538125"/>
    <lineage>
        <taxon>Eukaryota</taxon>
        <taxon>Metazoa</taxon>
        <taxon>Ecdysozoa</taxon>
        <taxon>Arthropoda</taxon>
        <taxon>Chelicerata</taxon>
        <taxon>Arachnida</taxon>
        <taxon>Araneae</taxon>
        <taxon>Araneomorphae</taxon>
        <taxon>Entelegynae</taxon>
        <taxon>Araneoidea</taxon>
        <taxon>Araneidae</taxon>
        <taxon>Caerostris</taxon>
    </lineage>
</organism>
<proteinExistence type="predicted"/>
<comment type="caution">
    <text evidence="1">The sequence shown here is derived from an EMBL/GenBank/DDBJ whole genome shotgun (WGS) entry which is preliminary data.</text>
</comment>
<dbReference type="EMBL" id="BPLQ01009569">
    <property type="protein sequence ID" value="GIY44746.1"/>
    <property type="molecule type" value="Genomic_DNA"/>
</dbReference>
<reference evidence="1 2" key="1">
    <citation type="submission" date="2021-06" db="EMBL/GenBank/DDBJ databases">
        <title>Caerostris darwini draft genome.</title>
        <authorList>
            <person name="Kono N."/>
            <person name="Arakawa K."/>
        </authorList>
    </citation>
    <scope>NUCLEOTIDE SEQUENCE [LARGE SCALE GENOMIC DNA]</scope>
</reference>
<dbReference type="Proteomes" id="UP001054837">
    <property type="component" value="Unassembled WGS sequence"/>
</dbReference>
<evidence type="ECO:0000313" key="2">
    <source>
        <dbReference type="Proteomes" id="UP001054837"/>
    </source>
</evidence>